<evidence type="ECO:0000313" key="4">
    <source>
        <dbReference type="EMBL" id="MBW8482585.1"/>
    </source>
</evidence>
<dbReference type="SUPFAM" id="SSF51445">
    <property type="entry name" value="(Trans)glycosidases"/>
    <property type="match status" value="1"/>
</dbReference>
<dbReference type="CDD" id="cd11354">
    <property type="entry name" value="AmyAc_bac_CMD_like"/>
    <property type="match status" value="1"/>
</dbReference>
<dbReference type="InterPro" id="IPR017853">
    <property type="entry name" value="GH"/>
</dbReference>
<keyword evidence="5" id="KW-1185">Reference proteome</keyword>
<proteinExistence type="predicted"/>
<sequence length="433" mass="47048">MREPGWVHHAIWWHVYPLGFTGADTTGADRAPAGGLAQVTAYLDYAVRLGASGLALGPVFDSTGHGYDTLDHYRIDPRLGDDADFDRLIAAARERGLRVMLDGVFNHVGREHPAVAARLGGAAADPRASWFVDDPAGPDGLRVFEGHGGLVTLDHADPAVAEYVADVMVHWLDRGADAWRLDAAYAVPPRFWAAVLPRVRAAHPDAYIVGEVIHGDYAQAVTAGGLDSVTQYELWKSIWSALNDRNLYELTWTLGRHDAWLDAFVPFTFVGNHDVTRLASRLEDPRHLPHALAVLFTVGGTPAVYYGDERAMTGLKEERAGGDDAVRPAFPAVPDLLPPGGQEALRLHQDLIGLRRRHAWLHRARVRVVSQTNEQLVYDAEHDGRALRVYLNLADAPLRHGPVPGPVLAGQATEEGGALLVPPHGWAVAGAAR</sequence>
<dbReference type="PANTHER" id="PTHR10357:SF210">
    <property type="entry name" value="MALTODEXTRIN GLUCOSIDASE"/>
    <property type="match status" value="1"/>
</dbReference>
<dbReference type="Gene3D" id="3.20.20.80">
    <property type="entry name" value="Glycosidases"/>
    <property type="match status" value="1"/>
</dbReference>
<evidence type="ECO:0000313" key="5">
    <source>
        <dbReference type="Proteomes" id="UP000774570"/>
    </source>
</evidence>
<name>A0ABS7FQA8_9ACTN</name>
<organism evidence="4 5">
    <name type="scientific">Actinomadura parmotrematis</name>
    <dbReference type="NCBI Taxonomy" id="2864039"/>
    <lineage>
        <taxon>Bacteria</taxon>
        <taxon>Bacillati</taxon>
        <taxon>Actinomycetota</taxon>
        <taxon>Actinomycetes</taxon>
        <taxon>Streptosporangiales</taxon>
        <taxon>Thermomonosporaceae</taxon>
        <taxon>Actinomadura</taxon>
    </lineage>
</organism>
<evidence type="ECO:0000259" key="3">
    <source>
        <dbReference type="SMART" id="SM00642"/>
    </source>
</evidence>
<dbReference type="Pfam" id="PF00128">
    <property type="entry name" value="Alpha-amylase"/>
    <property type="match status" value="1"/>
</dbReference>
<keyword evidence="2" id="KW-0326">Glycosidase</keyword>
<evidence type="ECO:0000256" key="1">
    <source>
        <dbReference type="ARBA" id="ARBA00022801"/>
    </source>
</evidence>
<gene>
    <name evidence="4" type="ORF">K1Y72_09430</name>
</gene>
<accession>A0ABS7FQA8</accession>
<feature type="domain" description="Glycosyl hydrolase family 13 catalytic" evidence="3">
    <location>
        <begin position="14"/>
        <end position="355"/>
    </location>
</feature>
<evidence type="ECO:0000256" key="2">
    <source>
        <dbReference type="ARBA" id="ARBA00023295"/>
    </source>
</evidence>
<dbReference type="EMBL" id="JAIBOA010000005">
    <property type="protein sequence ID" value="MBW8482585.1"/>
    <property type="molecule type" value="Genomic_DNA"/>
</dbReference>
<keyword evidence="1" id="KW-0378">Hydrolase</keyword>
<dbReference type="PANTHER" id="PTHR10357">
    <property type="entry name" value="ALPHA-AMYLASE FAMILY MEMBER"/>
    <property type="match status" value="1"/>
</dbReference>
<comment type="caution">
    <text evidence="4">The sequence shown here is derived from an EMBL/GenBank/DDBJ whole genome shotgun (WGS) entry which is preliminary data.</text>
</comment>
<dbReference type="SMART" id="SM00642">
    <property type="entry name" value="Aamy"/>
    <property type="match status" value="1"/>
</dbReference>
<dbReference type="Proteomes" id="UP000774570">
    <property type="component" value="Unassembled WGS sequence"/>
</dbReference>
<protein>
    <submittedName>
        <fullName evidence="4">DUF3459 domain-containing protein</fullName>
    </submittedName>
</protein>
<reference evidence="4 5" key="1">
    <citation type="submission" date="2021-07" db="EMBL/GenBank/DDBJ databases">
        <title>Actinomadura sp. PM05-2 isolated from lichen.</title>
        <authorList>
            <person name="Somphong A."/>
            <person name="Phongsopitanun W."/>
            <person name="Tanasupawat S."/>
            <person name="Peongsungnone V."/>
        </authorList>
    </citation>
    <scope>NUCLEOTIDE SEQUENCE [LARGE SCALE GENOMIC DNA]</scope>
    <source>
        <strain evidence="4 5">PM05-2</strain>
    </source>
</reference>
<dbReference type="InterPro" id="IPR006047">
    <property type="entry name" value="GH13_cat_dom"/>
</dbReference>